<dbReference type="Gene3D" id="3.40.50.1100">
    <property type="match status" value="2"/>
</dbReference>
<accession>A0A6V8L7W6</accession>
<dbReference type="GO" id="GO:0003941">
    <property type="term" value="F:L-serine ammonia-lyase activity"/>
    <property type="evidence" value="ECO:0007669"/>
    <property type="project" value="TreeGrafter"/>
</dbReference>
<dbReference type="PROSITE" id="PS00165">
    <property type="entry name" value="DEHYDRATASE_SER_THR"/>
    <property type="match status" value="1"/>
</dbReference>
<evidence type="ECO:0000259" key="9">
    <source>
        <dbReference type="Pfam" id="PF00291"/>
    </source>
</evidence>
<keyword evidence="5" id="KW-0663">Pyridoxal phosphate</keyword>
<evidence type="ECO:0000256" key="2">
    <source>
        <dbReference type="ARBA" id="ARBA00001933"/>
    </source>
</evidence>
<evidence type="ECO:0000256" key="4">
    <source>
        <dbReference type="ARBA" id="ARBA00012096"/>
    </source>
</evidence>
<feature type="domain" description="Tryptophan synthase beta chain-like PALP" evidence="9">
    <location>
        <begin position="22"/>
        <end position="300"/>
    </location>
</feature>
<dbReference type="GO" id="GO:0006567">
    <property type="term" value="P:L-threonine catabolic process"/>
    <property type="evidence" value="ECO:0007669"/>
    <property type="project" value="TreeGrafter"/>
</dbReference>
<organism evidence="10 11">
    <name type="scientific">Phytohabitans rumicis</name>
    <dbReference type="NCBI Taxonomy" id="1076125"/>
    <lineage>
        <taxon>Bacteria</taxon>
        <taxon>Bacillati</taxon>
        <taxon>Actinomycetota</taxon>
        <taxon>Actinomycetes</taxon>
        <taxon>Micromonosporales</taxon>
        <taxon>Micromonosporaceae</taxon>
    </lineage>
</organism>
<keyword evidence="11" id="KW-1185">Reference proteome</keyword>
<dbReference type="AlphaFoldDB" id="A0A6V8L7W6"/>
<dbReference type="SUPFAM" id="SSF53686">
    <property type="entry name" value="Tryptophan synthase beta subunit-like PLP-dependent enzymes"/>
    <property type="match status" value="1"/>
</dbReference>
<dbReference type="EC" id="4.3.1.19" evidence="4"/>
<evidence type="ECO:0000256" key="7">
    <source>
        <dbReference type="ARBA" id="ARBA00025527"/>
    </source>
</evidence>
<gene>
    <name evidence="10" type="primary">ilvA_1</name>
    <name evidence="10" type="ORF">Prum_038680</name>
</gene>
<dbReference type="FunFam" id="3.40.50.1100:FF:000007">
    <property type="entry name" value="L-threonine dehydratase catabolic TdcB"/>
    <property type="match status" value="1"/>
</dbReference>
<keyword evidence="6" id="KW-0456">Lyase</keyword>
<evidence type="ECO:0000313" key="10">
    <source>
        <dbReference type="EMBL" id="GFJ90226.1"/>
    </source>
</evidence>
<dbReference type="RefSeq" id="WP_173077620.1">
    <property type="nucleotide sequence ID" value="NZ_BAABJB010000009.1"/>
</dbReference>
<comment type="cofactor">
    <cofactor evidence="2">
        <name>pyridoxal 5'-phosphate</name>
        <dbReference type="ChEBI" id="CHEBI:597326"/>
    </cofactor>
</comment>
<proteinExistence type="inferred from homology"/>
<comment type="catalytic activity">
    <reaction evidence="1">
        <text>L-threonine = 2-oxobutanoate + NH4(+)</text>
        <dbReference type="Rhea" id="RHEA:22108"/>
        <dbReference type="ChEBI" id="CHEBI:16763"/>
        <dbReference type="ChEBI" id="CHEBI:28938"/>
        <dbReference type="ChEBI" id="CHEBI:57926"/>
        <dbReference type="EC" id="4.3.1.19"/>
    </reaction>
</comment>
<dbReference type="Proteomes" id="UP000482960">
    <property type="component" value="Unassembled WGS sequence"/>
</dbReference>
<evidence type="ECO:0000313" key="11">
    <source>
        <dbReference type="Proteomes" id="UP000482960"/>
    </source>
</evidence>
<dbReference type="InterPro" id="IPR000634">
    <property type="entry name" value="Ser/Thr_deHydtase_PyrdxlP-BS"/>
</dbReference>
<evidence type="ECO:0000256" key="6">
    <source>
        <dbReference type="ARBA" id="ARBA00023239"/>
    </source>
</evidence>
<dbReference type="CDD" id="cd01562">
    <property type="entry name" value="Thr-dehyd"/>
    <property type="match status" value="1"/>
</dbReference>
<dbReference type="InterPro" id="IPR036052">
    <property type="entry name" value="TrpB-like_PALP_sf"/>
</dbReference>
<evidence type="ECO:0000256" key="3">
    <source>
        <dbReference type="ARBA" id="ARBA00010869"/>
    </source>
</evidence>
<reference evidence="10 11" key="1">
    <citation type="submission" date="2020-03" db="EMBL/GenBank/DDBJ databases">
        <title>Whole genome shotgun sequence of Phytohabitans rumicis NBRC 108638.</title>
        <authorList>
            <person name="Komaki H."/>
            <person name="Tamura T."/>
        </authorList>
    </citation>
    <scope>NUCLEOTIDE SEQUENCE [LARGE SCALE GENOMIC DNA]</scope>
    <source>
        <strain evidence="10 11">NBRC 108638</strain>
    </source>
</reference>
<dbReference type="GO" id="GO:0004794">
    <property type="term" value="F:threonine deaminase activity"/>
    <property type="evidence" value="ECO:0007669"/>
    <property type="project" value="UniProtKB-EC"/>
</dbReference>
<dbReference type="GO" id="GO:0030170">
    <property type="term" value="F:pyridoxal phosphate binding"/>
    <property type="evidence" value="ECO:0007669"/>
    <property type="project" value="InterPro"/>
</dbReference>
<dbReference type="PANTHER" id="PTHR48078">
    <property type="entry name" value="THREONINE DEHYDRATASE, MITOCHONDRIAL-RELATED"/>
    <property type="match status" value="1"/>
</dbReference>
<evidence type="ECO:0000256" key="5">
    <source>
        <dbReference type="ARBA" id="ARBA00022898"/>
    </source>
</evidence>
<sequence length="313" mass="32668">MQLISIEDVRAAARSIAGVTLRTPLLPCRWDDQLLLKPESLQPVGSFKLRGATNAVARLSAEQRARGVITHSSGNHGQALAYAARKAGAPCTVVIPDVAPTVKIEQVRALGAEVVLVPPADRLTVAQQRAAEGGLTLIPPYDHRDVIAGQGTAGLEIVEDLPDVDVVLVPVGGGGLASGVATAVTALSERAVVIGVEPELAADAQESLAAGRLVTWPEERSYRTIADGVRVNLSELTLAHLRARLDRVVTVSEDEIRAAMARIVRESRLVVEPSGAVAAAARLFHREELPAGRTVAVISGGNVDPALLAAALG</sequence>
<comment type="caution">
    <text evidence="10">The sequence shown here is derived from an EMBL/GenBank/DDBJ whole genome shotgun (WGS) entry which is preliminary data.</text>
</comment>
<comment type="similarity">
    <text evidence="3">Belongs to the serine/threonine dehydratase family.</text>
</comment>
<dbReference type="GO" id="GO:0009097">
    <property type="term" value="P:isoleucine biosynthetic process"/>
    <property type="evidence" value="ECO:0007669"/>
    <property type="project" value="TreeGrafter"/>
</dbReference>
<name>A0A6V8L7W6_9ACTN</name>
<evidence type="ECO:0000256" key="1">
    <source>
        <dbReference type="ARBA" id="ARBA00001274"/>
    </source>
</evidence>
<dbReference type="InterPro" id="IPR050147">
    <property type="entry name" value="Ser/Thr_Dehydratase"/>
</dbReference>
<dbReference type="GO" id="GO:0006565">
    <property type="term" value="P:L-serine catabolic process"/>
    <property type="evidence" value="ECO:0007669"/>
    <property type="project" value="TreeGrafter"/>
</dbReference>
<reference evidence="10 11" key="2">
    <citation type="submission" date="2020-03" db="EMBL/GenBank/DDBJ databases">
        <authorList>
            <person name="Ichikawa N."/>
            <person name="Kimura A."/>
            <person name="Kitahashi Y."/>
            <person name="Uohara A."/>
        </authorList>
    </citation>
    <scope>NUCLEOTIDE SEQUENCE [LARGE SCALE GENOMIC DNA]</scope>
    <source>
        <strain evidence="10 11">NBRC 108638</strain>
    </source>
</reference>
<dbReference type="EMBL" id="BLPG01000001">
    <property type="protein sequence ID" value="GFJ90226.1"/>
    <property type="molecule type" value="Genomic_DNA"/>
</dbReference>
<dbReference type="FunFam" id="3.40.50.1100:FF:000005">
    <property type="entry name" value="Threonine dehydratase catabolic"/>
    <property type="match status" value="1"/>
</dbReference>
<evidence type="ECO:0000256" key="8">
    <source>
        <dbReference type="ARBA" id="ARBA00031427"/>
    </source>
</evidence>
<dbReference type="InterPro" id="IPR001926">
    <property type="entry name" value="TrpB-like_PALP"/>
</dbReference>
<protein>
    <recommendedName>
        <fullName evidence="4">threonine ammonia-lyase</fullName>
        <ecNumber evidence="4">4.3.1.19</ecNumber>
    </recommendedName>
    <alternativeName>
        <fullName evidence="8">Threonine deaminase</fullName>
    </alternativeName>
</protein>
<dbReference type="PANTHER" id="PTHR48078:SF6">
    <property type="entry name" value="L-THREONINE DEHYDRATASE CATABOLIC TDCB"/>
    <property type="match status" value="1"/>
</dbReference>
<comment type="function">
    <text evidence="7">Catalyzes the anaerobic formation of alpha-ketobutyrate and ammonia from threonine in a two-step reaction. The first step involved a dehydration of threonine and a production of enamine intermediates (aminocrotonate), which tautomerizes to its imine form (iminobutyrate). Both intermediates are unstable and short-lived. The second step is the nonenzymatic hydrolysis of the enamine/imine intermediates to form 2-ketobutyrate and free ammonia. In the low water environment of the cell, the second step is accelerated by RidA.</text>
</comment>
<dbReference type="Pfam" id="PF00291">
    <property type="entry name" value="PALP"/>
    <property type="match status" value="1"/>
</dbReference>